<dbReference type="Gene3D" id="1.10.238.10">
    <property type="entry name" value="EF-hand"/>
    <property type="match status" value="1"/>
</dbReference>
<proteinExistence type="inferred from homology"/>
<comment type="caution">
    <text evidence="6">The sequence shown here is derived from an EMBL/GenBank/DDBJ whole genome shotgun (WGS) entry which is preliminary data.</text>
</comment>
<organism evidence="6 7">
    <name type="scientific">Cloeon dipterum</name>
    <dbReference type="NCBI Taxonomy" id="197152"/>
    <lineage>
        <taxon>Eukaryota</taxon>
        <taxon>Metazoa</taxon>
        <taxon>Ecdysozoa</taxon>
        <taxon>Arthropoda</taxon>
        <taxon>Hexapoda</taxon>
        <taxon>Insecta</taxon>
        <taxon>Pterygota</taxon>
        <taxon>Palaeoptera</taxon>
        <taxon>Ephemeroptera</taxon>
        <taxon>Pisciforma</taxon>
        <taxon>Baetidae</taxon>
        <taxon>Cloeon</taxon>
    </lineage>
</organism>
<dbReference type="PANTHER" id="PTHR23055:SF167">
    <property type="entry name" value="EF-HAND DOMAIN-CONTAINING PROTEIN"/>
    <property type="match status" value="1"/>
</dbReference>
<dbReference type="PANTHER" id="PTHR23055">
    <property type="entry name" value="CALCIUM BINDING PROTEINS"/>
    <property type="match status" value="1"/>
</dbReference>
<feature type="domain" description="EF-hand" evidence="5">
    <location>
        <begin position="138"/>
        <end position="173"/>
    </location>
</feature>
<dbReference type="OrthoDB" id="191686at2759"/>
<evidence type="ECO:0000313" key="7">
    <source>
        <dbReference type="Proteomes" id="UP000494165"/>
    </source>
</evidence>
<dbReference type="SUPFAM" id="SSF47473">
    <property type="entry name" value="EF-hand"/>
    <property type="match status" value="1"/>
</dbReference>
<keyword evidence="3" id="KW-0677">Repeat</keyword>
<gene>
    <name evidence="6" type="ORF">CLODIP_2_CD02828</name>
</gene>
<evidence type="ECO:0000259" key="5">
    <source>
        <dbReference type="PROSITE" id="PS50222"/>
    </source>
</evidence>
<dbReference type="InterPro" id="IPR011992">
    <property type="entry name" value="EF-hand-dom_pair"/>
</dbReference>
<dbReference type="PRINTS" id="PR00450">
    <property type="entry name" value="RECOVERIN"/>
</dbReference>
<evidence type="ECO:0000313" key="6">
    <source>
        <dbReference type="EMBL" id="CAB3386510.1"/>
    </source>
</evidence>
<keyword evidence="7" id="KW-1185">Reference proteome</keyword>
<dbReference type="InterPro" id="IPR002048">
    <property type="entry name" value="EF_hand_dom"/>
</dbReference>
<feature type="domain" description="EF-hand" evidence="5">
    <location>
        <begin position="188"/>
        <end position="223"/>
    </location>
</feature>
<comment type="similarity">
    <text evidence="1">Belongs to the recoverin family.</text>
</comment>
<dbReference type="EMBL" id="CADEPI010000488">
    <property type="protein sequence ID" value="CAB3386510.1"/>
    <property type="molecule type" value="Genomic_DNA"/>
</dbReference>
<accession>A0A8S1E2S1</accession>
<dbReference type="PROSITE" id="PS00018">
    <property type="entry name" value="EF_HAND_1"/>
    <property type="match status" value="2"/>
</dbReference>
<dbReference type="InterPro" id="IPR028846">
    <property type="entry name" value="Recoverin"/>
</dbReference>
<protein>
    <recommendedName>
        <fullName evidence="5">EF-hand domain-containing protein</fullName>
    </recommendedName>
</protein>
<reference evidence="6 7" key="1">
    <citation type="submission" date="2020-04" db="EMBL/GenBank/DDBJ databases">
        <authorList>
            <person name="Alioto T."/>
            <person name="Alioto T."/>
            <person name="Gomez Garrido J."/>
        </authorList>
    </citation>
    <scope>NUCLEOTIDE SEQUENCE [LARGE SCALE GENOMIC DNA]</scope>
</reference>
<keyword evidence="4" id="KW-0106">Calcium</keyword>
<dbReference type="Pfam" id="PF13833">
    <property type="entry name" value="EF-hand_8"/>
    <property type="match status" value="1"/>
</dbReference>
<dbReference type="Pfam" id="PF13499">
    <property type="entry name" value="EF-hand_7"/>
    <property type="match status" value="1"/>
</dbReference>
<dbReference type="AlphaFoldDB" id="A0A8S1E2S1"/>
<evidence type="ECO:0000256" key="1">
    <source>
        <dbReference type="ARBA" id="ARBA00006049"/>
    </source>
</evidence>
<sequence length="234" mass="26855">MTCVVYRSRREKKPSIICSLVLSARNTSSFTCDRFADLDLEEFEVQPARYKPDRLEVLSKTTGFTKKEIQFVYRAFKQECPTGMISEETFKSIYAKFFPLGDSSQYAHYVFSTLDREKCGTITFGDFMLGLSVLVKGSLQERLRWAFSLYDVNNDGCITREEMTTVITAIYDLMGASHTEPGVLPDEASKDHVERIFQKLDLNNDGVITVDEFIDYCSMNEDIRSSFAVFDDLW</sequence>
<name>A0A8S1E2S1_9INSE</name>
<dbReference type="InterPro" id="IPR018247">
    <property type="entry name" value="EF_Hand_1_Ca_BS"/>
</dbReference>
<keyword evidence="2" id="KW-0479">Metal-binding</keyword>
<evidence type="ECO:0000256" key="4">
    <source>
        <dbReference type="ARBA" id="ARBA00022837"/>
    </source>
</evidence>
<dbReference type="GO" id="GO:0005509">
    <property type="term" value="F:calcium ion binding"/>
    <property type="evidence" value="ECO:0007669"/>
    <property type="project" value="InterPro"/>
</dbReference>
<dbReference type="Proteomes" id="UP000494165">
    <property type="component" value="Unassembled WGS sequence"/>
</dbReference>
<feature type="domain" description="EF-hand" evidence="5">
    <location>
        <begin position="102"/>
        <end position="137"/>
    </location>
</feature>
<dbReference type="SMART" id="SM00054">
    <property type="entry name" value="EFh"/>
    <property type="match status" value="3"/>
</dbReference>
<dbReference type="PROSITE" id="PS50222">
    <property type="entry name" value="EF_HAND_2"/>
    <property type="match status" value="3"/>
</dbReference>
<dbReference type="FunFam" id="1.10.238.10:FF:000009">
    <property type="entry name" value="Visinin-like protein 1"/>
    <property type="match status" value="1"/>
</dbReference>
<evidence type="ECO:0000256" key="2">
    <source>
        <dbReference type="ARBA" id="ARBA00022723"/>
    </source>
</evidence>
<evidence type="ECO:0000256" key="3">
    <source>
        <dbReference type="ARBA" id="ARBA00022737"/>
    </source>
</evidence>
<dbReference type="CDD" id="cd00051">
    <property type="entry name" value="EFh"/>
    <property type="match status" value="2"/>
</dbReference>